<dbReference type="Pfam" id="PF13409">
    <property type="entry name" value="GST_N_2"/>
    <property type="match status" value="1"/>
</dbReference>
<feature type="domain" description="GST C-terminal" evidence="2">
    <location>
        <begin position="84"/>
        <end position="205"/>
    </location>
</feature>
<dbReference type="OrthoDB" id="8772754at2"/>
<dbReference type="InterPro" id="IPR036249">
    <property type="entry name" value="Thioredoxin-like_sf"/>
</dbReference>
<dbReference type="PANTHER" id="PTHR44051">
    <property type="entry name" value="GLUTATHIONE S-TRANSFERASE-RELATED"/>
    <property type="match status" value="1"/>
</dbReference>
<dbReference type="Proteomes" id="UP000294599">
    <property type="component" value="Unassembled WGS sequence"/>
</dbReference>
<feature type="domain" description="GST N-terminal" evidence="1">
    <location>
        <begin position="1"/>
        <end position="78"/>
    </location>
</feature>
<dbReference type="SFLD" id="SFLDG00358">
    <property type="entry name" value="Main_(cytGST)"/>
    <property type="match status" value="1"/>
</dbReference>
<proteinExistence type="predicted"/>
<gene>
    <name evidence="3" type="ORF">EDC25_106131</name>
</gene>
<accession>A0A4R3LGY4</accession>
<evidence type="ECO:0000313" key="4">
    <source>
        <dbReference type="Proteomes" id="UP000294599"/>
    </source>
</evidence>
<dbReference type="CDD" id="cd03188">
    <property type="entry name" value="GST_C_Beta"/>
    <property type="match status" value="1"/>
</dbReference>
<keyword evidence="3" id="KW-0808">Transferase</keyword>
<organism evidence="3 4">
    <name type="scientific">Pseudofulvimonas gallinarii</name>
    <dbReference type="NCBI Taxonomy" id="634155"/>
    <lineage>
        <taxon>Bacteria</taxon>
        <taxon>Pseudomonadati</taxon>
        <taxon>Pseudomonadota</taxon>
        <taxon>Gammaproteobacteria</taxon>
        <taxon>Lysobacterales</taxon>
        <taxon>Rhodanobacteraceae</taxon>
        <taxon>Pseudofulvimonas</taxon>
    </lineage>
</organism>
<dbReference type="GO" id="GO:0016740">
    <property type="term" value="F:transferase activity"/>
    <property type="evidence" value="ECO:0007669"/>
    <property type="project" value="UniProtKB-KW"/>
</dbReference>
<keyword evidence="4" id="KW-1185">Reference proteome</keyword>
<dbReference type="CDD" id="cd03057">
    <property type="entry name" value="GST_N_Beta"/>
    <property type="match status" value="1"/>
</dbReference>
<evidence type="ECO:0000259" key="2">
    <source>
        <dbReference type="PROSITE" id="PS50405"/>
    </source>
</evidence>
<dbReference type="EMBL" id="SMAF01000006">
    <property type="protein sequence ID" value="TCS99292.1"/>
    <property type="molecule type" value="Genomic_DNA"/>
</dbReference>
<dbReference type="InterPro" id="IPR036282">
    <property type="entry name" value="Glutathione-S-Trfase_C_sf"/>
</dbReference>
<evidence type="ECO:0000259" key="1">
    <source>
        <dbReference type="PROSITE" id="PS50404"/>
    </source>
</evidence>
<dbReference type="PANTHER" id="PTHR44051:SF8">
    <property type="entry name" value="GLUTATHIONE S-TRANSFERASE GSTA"/>
    <property type="match status" value="1"/>
</dbReference>
<dbReference type="InterPro" id="IPR040079">
    <property type="entry name" value="Glutathione_S-Trfase"/>
</dbReference>
<dbReference type="SFLD" id="SFLDS00019">
    <property type="entry name" value="Glutathione_Transferase_(cytos"/>
    <property type="match status" value="1"/>
</dbReference>
<dbReference type="InterPro" id="IPR004045">
    <property type="entry name" value="Glutathione_S-Trfase_N"/>
</dbReference>
<dbReference type="Pfam" id="PF13410">
    <property type="entry name" value="GST_C_2"/>
    <property type="match status" value="1"/>
</dbReference>
<name>A0A4R3LGY4_9GAMM</name>
<dbReference type="Gene3D" id="1.20.1050.10">
    <property type="match status" value="1"/>
</dbReference>
<dbReference type="SUPFAM" id="SSF52833">
    <property type="entry name" value="Thioredoxin-like"/>
    <property type="match status" value="1"/>
</dbReference>
<evidence type="ECO:0000313" key="3">
    <source>
        <dbReference type="EMBL" id="TCS99292.1"/>
    </source>
</evidence>
<dbReference type="SUPFAM" id="SSF47616">
    <property type="entry name" value="GST C-terminal domain-like"/>
    <property type="match status" value="1"/>
</dbReference>
<dbReference type="AlphaFoldDB" id="A0A4R3LGY4"/>
<dbReference type="PROSITE" id="PS50405">
    <property type="entry name" value="GST_CTER"/>
    <property type="match status" value="1"/>
</dbReference>
<dbReference type="InterPro" id="IPR010987">
    <property type="entry name" value="Glutathione-S-Trfase_C-like"/>
</dbReference>
<dbReference type="Gene3D" id="3.40.30.10">
    <property type="entry name" value="Glutaredoxin"/>
    <property type="match status" value="1"/>
</dbReference>
<dbReference type="RefSeq" id="WP_123521948.1">
    <property type="nucleotide sequence ID" value="NZ_JBHLWF010000031.1"/>
</dbReference>
<dbReference type="SFLD" id="SFLDG01150">
    <property type="entry name" value="Main.1:_Beta-like"/>
    <property type="match status" value="1"/>
</dbReference>
<sequence length="205" mass="22300">MKLYYMPGACSLATHIVLEWIGQPYEAVKVPRDQLKSPEFLAINPAGAVPAFADGDGWVLTQNAAIMAYLADTYPQAGLAGDGTARSRAEVNRWMGLLNADLHKAFVPIFAPAKYIADESQHDAVKDAARTNVRALLKGIDAHLADHRWLANDQRSYVDPYLYVMLRWAKGVGVDLSGLDNLAGFSARMESDEAVRKALAAEGLA</sequence>
<dbReference type="PROSITE" id="PS50404">
    <property type="entry name" value="GST_NTER"/>
    <property type="match status" value="1"/>
</dbReference>
<protein>
    <submittedName>
        <fullName evidence="3">Glutathione S-transferase</fullName>
    </submittedName>
</protein>
<reference evidence="3 4" key="1">
    <citation type="submission" date="2019-03" db="EMBL/GenBank/DDBJ databases">
        <title>Genomic Encyclopedia of Type Strains, Phase IV (KMG-IV): sequencing the most valuable type-strain genomes for metagenomic binning, comparative biology and taxonomic classification.</title>
        <authorList>
            <person name="Goeker M."/>
        </authorList>
    </citation>
    <scope>NUCLEOTIDE SEQUENCE [LARGE SCALE GENOMIC DNA]</scope>
    <source>
        <strain evidence="3 4">DSM 21944</strain>
    </source>
</reference>
<comment type="caution">
    <text evidence="3">The sequence shown here is derived from an EMBL/GenBank/DDBJ whole genome shotgun (WGS) entry which is preliminary data.</text>
</comment>